<keyword evidence="9" id="KW-0418">Kinase</keyword>
<dbReference type="InterPro" id="IPR000719">
    <property type="entry name" value="Prot_kinase_dom"/>
</dbReference>
<evidence type="ECO:0000256" key="3">
    <source>
        <dbReference type="ARBA" id="ARBA00012513"/>
    </source>
</evidence>
<dbReference type="FunFam" id="3.30.200.20:FF:000201">
    <property type="entry name" value="TP53-regulating kinase isoform X1"/>
    <property type="match status" value="1"/>
</dbReference>
<dbReference type="Gene3D" id="3.30.200.20">
    <property type="entry name" value="Phosphorylase Kinase, domain 1"/>
    <property type="match status" value="1"/>
</dbReference>
<keyword evidence="22" id="KW-1185">Reference proteome</keyword>
<keyword evidence="12" id="KW-0539">Nucleus</keyword>
<evidence type="ECO:0000256" key="2">
    <source>
        <dbReference type="ARBA" id="ARBA00010630"/>
    </source>
</evidence>
<protein>
    <recommendedName>
        <fullName evidence="3">non-specific serine/threonine protein kinase</fullName>
        <ecNumber evidence="3">2.7.11.1</ecNumber>
    </recommendedName>
    <alternativeName>
        <fullName evidence="17">Nori-2</fullName>
    </alternativeName>
    <alternativeName>
        <fullName evidence="18">TP53-regulating kinase</fullName>
    </alternativeName>
    <alternativeName>
        <fullName evidence="19">p53-related protein kinase</fullName>
    </alternativeName>
</protein>
<evidence type="ECO:0000313" key="22">
    <source>
        <dbReference type="Proteomes" id="UP000318571"/>
    </source>
</evidence>
<dbReference type="PROSITE" id="PS50011">
    <property type="entry name" value="PROTEIN_KINASE_DOM"/>
    <property type="match status" value="1"/>
</dbReference>
<keyword evidence="5" id="KW-0597">Phosphoprotein</keyword>
<comment type="subcellular location">
    <subcellularLocation>
        <location evidence="1">Nucleus</location>
    </subcellularLocation>
</comment>
<dbReference type="InterPro" id="IPR022495">
    <property type="entry name" value="Bud32"/>
</dbReference>
<keyword evidence="7" id="KW-0819">tRNA processing</keyword>
<proteinExistence type="inferred from homology"/>
<dbReference type="Gene3D" id="1.10.510.10">
    <property type="entry name" value="Transferase(Phosphotransferase) domain 1"/>
    <property type="match status" value="1"/>
</dbReference>
<dbReference type="OrthoDB" id="3399at2759"/>
<evidence type="ECO:0000256" key="18">
    <source>
        <dbReference type="ARBA" id="ARBA00080585"/>
    </source>
</evidence>
<dbReference type="PANTHER" id="PTHR12209">
    <property type="entry name" value="NON-SPECIFIC SERINE/THREONINE PROTEIN KINASE"/>
    <property type="match status" value="1"/>
</dbReference>
<dbReference type="AlphaFoldDB" id="A0A553P4Z6"/>
<comment type="function">
    <text evidence="15">Component of the EKC/KEOPS complex that is required for the formation of a threonylcarbamoyl group on adenosine at position 37 (t(6)A37) in tRNAs that read codons beginning with adenine. The complex is probably involved in the transfer of the threonylcarbamoyl moiety of threonylcarbamoyl-AMP (TC-AMP) to the N6 group of A37. TP53RK has ATPase activity in the context of the EKC/KEOPS complex and likely plays a supporting role to the catalytic subunit OSGEP. Atypical protein kinase that phosphorylates 'Ser-15' of p53/TP53 protein and may therefore participate in its activation.</text>
</comment>
<reference evidence="21 22" key="1">
    <citation type="journal article" date="2018" name="Nat. Ecol. Evol.">
        <title>Genomic signatures of mitonuclear coevolution across populations of Tigriopus californicus.</title>
        <authorList>
            <person name="Barreto F.S."/>
            <person name="Watson E.T."/>
            <person name="Lima T.G."/>
            <person name="Willett C.S."/>
            <person name="Edmands S."/>
            <person name="Li W."/>
            <person name="Burton R.S."/>
        </authorList>
    </citation>
    <scope>NUCLEOTIDE SEQUENCE [LARGE SCALE GENOMIC DNA]</scope>
    <source>
        <strain evidence="21 22">San Diego</strain>
    </source>
</reference>
<evidence type="ECO:0000256" key="12">
    <source>
        <dbReference type="ARBA" id="ARBA00023242"/>
    </source>
</evidence>
<evidence type="ECO:0000256" key="4">
    <source>
        <dbReference type="ARBA" id="ARBA00022527"/>
    </source>
</evidence>
<dbReference type="GO" id="GO:0004674">
    <property type="term" value="F:protein serine/threonine kinase activity"/>
    <property type="evidence" value="ECO:0007669"/>
    <property type="project" value="UniProtKB-KW"/>
</dbReference>
<evidence type="ECO:0000259" key="20">
    <source>
        <dbReference type="PROSITE" id="PS50011"/>
    </source>
</evidence>
<dbReference type="SMART" id="SM00220">
    <property type="entry name" value="S_TKc"/>
    <property type="match status" value="1"/>
</dbReference>
<evidence type="ECO:0000256" key="13">
    <source>
        <dbReference type="ARBA" id="ARBA00047899"/>
    </source>
</evidence>
<sequence>MAQSDLTDLQLYKQGAEGRLFTGEYLGQKVLVKQRFPKKYRHPQLDAQLSAQRFRGEVRSLIRCQSLGIRTPTILLADLDQNIIVMEFLARAQTCRYFIQTLLAEDGSEPRLLALAQVIGKVLALIHSNHIIHGDLTTSNILVANPGAPDCELELVLIDFGLGFAEGSAEDKGVDLYVLERAFLSTHPNTEAIFDAIMKAYKSDVPQKDCSEILKKYEEIRLRGRKRTMLG</sequence>
<accession>A0A553P4Z6</accession>
<comment type="similarity">
    <text evidence="2">Belongs to the protein kinase superfamily. BUD32 family.</text>
</comment>
<dbReference type="PROSITE" id="PS00109">
    <property type="entry name" value="PROTEIN_KINASE_TYR"/>
    <property type="match status" value="1"/>
</dbReference>
<feature type="domain" description="Protein kinase" evidence="20">
    <location>
        <begin position="6"/>
        <end position="231"/>
    </location>
</feature>
<dbReference type="Proteomes" id="UP000318571">
    <property type="component" value="Chromosome 7"/>
</dbReference>
<dbReference type="GO" id="GO:0000408">
    <property type="term" value="C:EKC/KEOPS complex"/>
    <property type="evidence" value="ECO:0007669"/>
    <property type="project" value="UniProtKB-ARBA"/>
</dbReference>
<evidence type="ECO:0000256" key="11">
    <source>
        <dbReference type="ARBA" id="ARBA00022840"/>
    </source>
</evidence>
<dbReference type="GO" id="GO:0016787">
    <property type="term" value="F:hydrolase activity"/>
    <property type="evidence" value="ECO:0007669"/>
    <property type="project" value="UniProtKB-KW"/>
</dbReference>
<keyword evidence="6" id="KW-0808">Transferase</keyword>
<comment type="caution">
    <text evidence="21">The sequence shown here is derived from an EMBL/GenBank/DDBJ whole genome shotgun (WGS) entry which is preliminary data.</text>
</comment>
<evidence type="ECO:0000256" key="7">
    <source>
        <dbReference type="ARBA" id="ARBA00022694"/>
    </source>
</evidence>
<evidence type="ECO:0000256" key="10">
    <source>
        <dbReference type="ARBA" id="ARBA00022801"/>
    </source>
</evidence>
<dbReference type="OMA" id="HKLYMEY"/>
<dbReference type="EC" id="2.7.11.1" evidence="3"/>
<keyword evidence="4" id="KW-0723">Serine/threonine-protein kinase</keyword>
<dbReference type="EMBL" id="VCGU01000008">
    <property type="protein sequence ID" value="TRY72748.1"/>
    <property type="molecule type" value="Genomic_DNA"/>
</dbReference>
<comment type="catalytic activity">
    <reaction evidence="13">
        <text>L-threonyl-[protein] + ATP = O-phospho-L-threonyl-[protein] + ADP + H(+)</text>
        <dbReference type="Rhea" id="RHEA:46608"/>
        <dbReference type="Rhea" id="RHEA-COMP:11060"/>
        <dbReference type="Rhea" id="RHEA-COMP:11605"/>
        <dbReference type="ChEBI" id="CHEBI:15378"/>
        <dbReference type="ChEBI" id="CHEBI:30013"/>
        <dbReference type="ChEBI" id="CHEBI:30616"/>
        <dbReference type="ChEBI" id="CHEBI:61977"/>
        <dbReference type="ChEBI" id="CHEBI:456216"/>
        <dbReference type="EC" id="2.7.11.1"/>
    </reaction>
</comment>
<dbReference type="NCBIfam" id="TIGR03724">
    <property type="entry name" value="arch_bud32"/>
    <property type="match status" value="1"/>
</dbReference>
<dbReference type="GO" id="GO:0070525">
    <property type="term" value="P:tRNA threonylcarbamoyladenosine metabolic process"/>
    <property type="evidence" value="ECO:0007669"/>
    <property type="project" value="TreeGrafter"/>
</dbReference>
<evidence type="ECO:0000256" key="1">
    <source>
        <dbReference type="ARBA" id="ARBA00004123"/>
    </source>
</evidence>
<name>A0A553P4Z6_TIGCA</name>
<evidence type="ECO:0000256" key="19">
    <source>
        <dbReference type="ARBA" id="ARBA00081359"/>
    </source>
</evidence>
<dbReference type="SUPFAM" id="SSF56112">
    <property type="entry name" value="Protein kinase-like (PK-like)"/>
    <property type="match status" value="1"/>
</dbReference>
<evidence type="ECO:0000256" key="16">
    <source>
        <dbReference type="ARBA" id="ARBA00062157"/>
    </source>
</evidence>
<dbReference type="GO" id="GO:0005829">
    <property type="term" value="C:cytosol"/>
    <property type="evidence" value="ECO:0007669"/>
    <property type="project" value="TreeGrafter"/>
</dbReference>
<dbReference type="STRING" id="6832.A0A553P4Z6"/>
<keyword evidence="8" id="KW-0547">Nucleotide-binding</keyword>
<dbReference type="GO" id="GO:0005524">
    <property type="term" value="F:ATP binding"/>
    <property type="evidence" value="ECO:0007669"/>
    <property type="project" value="UniProtKB-KW"/>
</dbReference>
<comment type="subunit">
    <text evidence="16">Component of the EKC/KEOPS complex composed of at least GON7, TP53RK, TPRKB, OSGEP and LAGE3; the whole complex dimerizes.</text>
</comment>
<gene>
    <name evidence="21" type="ORF">TCAL_06717</name>
</gene>
<keyword evidence="11" id="KW-0067">ATP-binding</keyword>
<dbReference type="Pfam" id="PF06293">
    <property type="entry name" value="Kdo"/>
    <property type="match status" value="1"/>
</dbReference>
<keyword evidence="10" id="KW-0378">Hydrolase</keyword>
<comment type="catalytic activity">
    <reaction evidence="14">
        <text>L-seryl-[protein] + ATP = O-phospho-L-seryl-[protein] + ADP + H(+)</text>
        <dbReference type="Rhea" id="RHEA:17989"/>
        <dbReference type="Rhea" id="RHEA-COMP:9863"/>
        <dbReference type="Rhea" id="RHEA-COMP:11604"/>
        <dbReference type="ChEBI" id="CHEBI:15378"/>
        <dbReference type="ChEBI" id="CHEBI:29999"/>
        <dbReference type="ChEBI" id="CHEBI:30616"/>
        <dbReference type="ChEBI" id="CHEBI:83421"/>
        <dbReference type="ChEBI" id="CHEBI:456216"/>
        <dbReference type="EC" id="2.7.11.1"/>
    </reaction>
</comment>
<evidence type="ECO:0000313" key="21">
    <source>
        <dbReference type="EMBL" id="TRY72748.1"/>
    </source>
</evidence>
<evidence type="ECO:0000256" key="14">
    <source>
        <dbReference type="ARBA" id="ARBA00048679"/>
    </source>
</evidence>
<dbReference type="PANTHER" id="PTHR12209:SF0">
    <property type="entry name" value="EKC_KEOPS COMPLEX SUBUNIT TP53RK"/>
    <property type="match status" value="1"/>
</dbReference>
<dbReference type="FunFam" id="1.10.510.10:FF:000323">
    <property type="entry name" value="TP53-regulating kinase, putative"/>
    <property type="match status" value="1"/>
</dbReference>
<dbReference type="InterPro" id="IPR011009">
    <property type="entry name" value="Kinase-like_dom_sf"/>
</dbReference>
<dbReference type="InterPro" id="IPR008266">
    <property type="entry name" value="Tyr_kinase_AS"/>
</dbReference>
<dbReference type="GO" id="GO:0005634">
    <property type="term" value="C:nucleus"/>
    <property type="evidence" value="ECO:0007669"/>
    <property type="project" value="UniProtKB-SubCell"/>
</dbReference>
<evidence type="ECO:0000256" key="9">
    <source>
        <dbReference type="ARBA" id="ARBA00022777"/>
    </source>
</evidence>
<evidence type="ECO:0000256" key="17">
    <source>
        <dbReference type="ARBA" id="ARBA00079584"/>
    </source>
</evidence>
<dbReference type="GO" id="GO:0008033">
    <property type="term" value="P:tRNA processing"/>
    <property type="evidence" value="ECO:0007669"/>
    <property type="project" value="UniProtKB-KW"/>
</dbReference>
<organism evidence="21 22">
    <name type="scientific">Tigriopus californicus</name>
    <name type="common">Marine copepod</name>
    <dbReference type="NCBI Taxonomy" id="6832"/>
    <lineage>
        <taxon>Eukaryota</taxon>
        <taxon>Metazoa</taxon>
        <taxon>Ecdysozoa</taxon>
        <taxon>Arthropoda</taxon>
        <taxon>Crustacea</taxon>
        <taxon>Multicrustacea</taxon>
        <taxon>Hexanauplia</taxon>
        <taxon>Copepoda</taxon>
        <taxon>Harpacticoida</taxon>
        <taxon>Harpacticidae</taxon>
        <taxon>Tigriopus</taxon>
    </lineage>
</organism>
<evidence type="ECO:0000256" key="5">
    <source>
        <dbReference type="ARBA" id="ARBA00022553"/>
    </source>
</evidence>
<evidence type="ECO:0000256" key="8">
    <source>
        <dbReference type="ARBA" id="ARBA00022741"/>
    </source>
</evidence>
<evidence type="ECO:0000256" key="6">
    <source>
        <dbReference type="ARBA" id="ARBA00022679"/>
    </source>
</evidence>
<evidence type="ECO:0000256" key="15">
    <source>
        <dbReference type="ARBA" id="ARBA00056624"/>
    </source>
</evidence>